<organism evidence="2 3">
    <name type="scientific">Oceanobacillus sojae</name>
    <dbReference type="NCBI Taxonomy" id="582851"/>
    <lineage>
        <taxon>Bacteria</taxon>
        <taxon>Bacillati</taxon>
        <taxon>Bacillota</taxon>
        <taxon>Bacilli</taxon>
        <taxon>Bacillales</taxon>
        <taxon>Bacillaceae</taxon>
        <taxon>Oceanobacillus</taxon>
    </lineage>
</organism>
<protein>
    <submittedName>
        <fullName evidence="2">N-acetyltransferase</fullName>
    </submittedName>
</protein>
<keyword evidence="3" id="KW-1185">Reference proteome</keyword>
<dbReference type="Proteomes" id="UP000321558">
    <property type="component" value="Unassembled WGS sequence"/>
</dbReference>
<dbReference type="RefSeq" id="WP_147209203.1">
    <property type="nucleotide sequence ID" value="NZ_BJYM01000003.1"/>
</dbReference>
<comment type="caution">
    <text evidence="2">The sequence shown here is derived from an EMBL/GenBank/DDBJ whole genome shotgun (WGS) entry which is preliminary data.</text>
</comment>
<gene>
    <name evidence="2" type="ORF">OSO01_09620</name>
</gene>
<evidence type="ECO:0000313" key="2">
    <source>
        <dbReference type="EMBL" id="GEN86223.1"/>
    </source>
</evidence>
<dbReference type="SUPFAM" id="SSF55729">
    <property type="entry name" value="Acyl-CoA N-acyltransferases (Nat)"/>
    <property type="match status" value="1"/>
</dbReference>
<feature type="domain" description="N-acetyltransferase" evidence="1">
    <location>
        <begin position="7"/>
        <end position="159"/>
    </location>
</feature>
<keyword evidence="2" id="KW-0808">Transferase</keyword>
<dbReference type="InterPro" id="IPR016181">
    <property type="entry name" value="Acyl_CoA_acyltransferase"/>
</dbReference>
<dbReference type="AlphaFoldDB" id="A0A511ZFJ5"/>
<proteinExistence type="predicted"/>
<dbReference type="Pfam" id="PF00583">
    <property type="entry name" value="Acetyltransf_1"/>
    <property type="match status" value="1"/>
</dbReference>
<accession>A0A511ZFJ5</accession>
<sequence length="159" mass="18203">MEKTEAITLKLLTKTYIDDLNQFELPEEQHQFTALPHEISDLTEGQYGVMIMNGEEPVGFFLLHQTDRVKEYSANHKAILLTALSINQVHQRKGYARKGMTLLKDFIQDVFPECDEIILAVNHKNIPAQKLYHNVGFADTGKRKEGPKGEQFIMALQVF</sequence>
<dbReference type="Gene3D" id="3.40.630.30">
    <property type="match status" value="1"/>
</dbReference>
<dbReference type="OrthoDB" id="66776at2"/>
<dbReference type="EMBL" id="BJYM01000003">
    <property type="protein sequence ID" value="GEN86223.1"/>
    <property type="molecule type" value="Genomic_DNA"/>
</dbReference>
<evidence type="ECO:0000259" key="1">
    <source>
        <dbReference type="PROSITE" id="PS51186"/>
    </source>
</evidence>
<dbReference type="GO" id="GO:0016747">
    <property type="term" value="F:acyltransferase activity, transferring groups other than amino-acyl groups"/>
    <property type="evidence" value="ECO:0007669"/>
    <property type="project" value="InterPro"/>
</dbReference>
<name>A0A511ZFJ5_9BACI</name>
<reference evidence="2 3" key="1">
    <citation type="submission" date="2019-07" db="EMBL/GenBank/DDBJ databases">
        <title>Whole genome shotgun sequence of Oceanobacillus sojae NBRC 105379.</title>
        <authorList>
            <person name="Hosoyama A."/>
            <person name="Uohara A."/>
            <person name="Ohji S."/>
            <person name="Ichikawa N."/>
        </authorList>
    </citation>
    <scope>NUCLEOTIDE SEQUENCE [LARGE SCALE GENOMIC DNA]</scope>
    <source>
        <strain evidence="2 3">NBRC 105379</strain>
    </source>
</reference>
<evidence type="ECO:0000313" key="3">
    <source>
        <dbReference type="Proteomes" id="UP000321558"/>
    </source>
</evidence>
<dbReference type="STRING" id="582851.GCA_900162665_04232"/>
<dbReference type="PROSITE" id="PS51186">
    <property type="entry name" value="GNAT"/>
    <property type="match status" value="1"/>
</dbReference>
<dbReference type="InterPro" id="IPR000182">
    <property type="entry name" value="GNAT_dom"/>
</dbReference>